<evidence type="ECO:0000259" key="11">
    <source>
        <dbReference type="SMART" id="SM00845"/>
    </source>
</evidence>
<organism evidence="12 13">
    <name type="scientific">Candidatus Fimiplasma intestinipullorum</name>
    <dbReference type="NCBI Taxonomy" id="2840825"/>
    <lineage>
        <taxon>Bacteria</taxon>
        <taxon>Bacillati</taxon>
        <taxon>Bacillota</taxon>
        <taxon>Clostridia</taxon>
        <taxon>Eubacteriales</taxon>
        <taxon>Candidatus Fimiplasma</taxon>
    </lineage>
</organism>
<sequence>MEYEAVIGLEVHCELKTKSKMFSAAPVSFGEPYNTQTNAIDLGFTGTMPCLNKKGVEFAIRVCHALHMTIDEVLWFDRKNYYYSDLPKGFQITQDRRPIGRDGYIDIEVDGKTKRIEIERLHMEEDTAKQVHYSNFTLLDYNRAGIPLIEIVTRPTLRSGKEAAAYLEKLRSIFLYTEVSDAKLEEGSMRCDVNISLREKGTTAFGTKTEIKNLNSISNVQKALDFEFHRQAEILENGGKVMQETRRFNEATKETVLMRVKGDAVDYKYYTEPNILPIRLDHQWIEDIKNSLPEFADEREKRYIQTYALPEADAKQLVATKTLSDYYETALKTSQEYKLIANWLLVEVPAYLSKHGETFESMKMQPDQLAKMVTLVSQGTISGKQAKKVFEEMMNTGKDPDVIVEEKGMKQLSDPAAIKAMIEDVLTANPGLVDDYRNGKSRAVGFIVGQVMKASKGQANPALTNQLVVEVLKAKM</sequence>
<evidence type="ECO:0000256" key="9">
    <source>
        <dbReference type="ARBA" id="ARBA00047913"/>
    </source>
</evidence>
<protein>
    <recommendedName>
        <fullName evidence="10">Aspartyl/glutamyl-tRNA(Asn/Gln) amidotransferase subunit B</fullName>
        <shortName evidence="10">Asp/Glu-ADT subunit B</shortName>
        <ecNumber evidence="10">6.3.5.-</ecNumber>
    </recommendedName>
</protein>
<keyword evidence="3 10" id="KW-0436">Ligase</keyword>
<dbReference type="EMBL" id="DVMJ01000051">
    <property type="protein sequence ID" value="HIU13547.1"/>
    <property type="molecule type" value="Genomic_DNA"/>
</dbReference>
<dbReference type="InterPro" id="IPR017958">
    <property type="entry name" value="Gln-tRNA_amidoTrfase_suB_CS"/>
</dbReference>
<keyword evidence="5 10" id="KW-0067">ATP-binding</keyword>
<dbReference type="PROSITE" id="PS01234">
    <property type="entry name" value="GATB"/>
    <property type="match status" value="1"/>
</dbReference>
<dbReference type="InterPro" id="IPR003789">
    <property type="entry name" value="Asn/Gln_tRNA_amidoTrase-B-like"/>
</dbReference>
<feature type="domain" description="Asn/Gln amidotransferase" evidence="11">
    <location>
        <begin position="325"/>
        <end position="472"/>
    </location>
</feature>
<comment type="catalytic activity">
    <reaction evidence="9 10">
        <text>L-glutamyl-tRNA(Gln) + L-glutamine + ATP + H2O = L-glutaminyl-tRNA(Gln) + L-glutamate + ADP + phosphate + H(+)</text>
        <dbReference type="Rhea" id="RHEA:17521"/>
        <dbReference type="Rhea" id="RHEA-COMP:9681"/>
        <dbReference type="Rhea" id="RHEA-COMP:9684"/>
        <dbReference type="ChEBI" id="CHEBI:15377"/>
        <dbReference type="ChEBI" id="CHEBI:15378"/>
        <dbReference type="ChEBI" id="CHEBI:29985"/>
        <dbReference type="ChEBI" id="CHEBI:30616"/>
        <dbReference type="ChEBI" id="CHEBI:43474"/>
        <dbReference type="ChEBI" id="CHEBI:58359"/>
        <dbReference type="ChEBI" id="CHEBI:78520"/>
        <dbReference type="ChEBI" id="CHEBI:78521"/>
        <dbReference type="ChEBI" id="CHEBI:456216"/>
    </reaction>
</comment>
<comment type="similarity">
    <text evidence="1 10">Belongs to the GatB/GatE family. GatB subfamily.</text>
</comment>
<dbReference type="InterPro" id="IPR006075">
    <property type="entry name" value="Asn/Gln-tRNA_Trfase_suB/E_cat"/>
</dbReference>
<name>A0A9D1HMT8_9FIRM</name>
<evidence type="ECO:0000256" key="1">
    <source>
        <dbReference type="ARBA" id="ARBA00005306"/>
    </source>
</evidence>
<dbReference type="GO" id="GO:0006412">
    <property type="term" value="P:translation"/>
    <property type="evidence" value="ECO:0007669"/>
    <property type="project" value="UniProtKB-UniRule"/>
</dbReference>
<dbReference type="InterPro" id="IPR042114">
    <property type="entry name" value="GatB_C_1"/>
</dbReference>
<evidence type="ECO:0000256" key="8">
    <source>
        <dbReference type="ARBA" id="ARBA00047380"/>
    </source>
</evidence>
<dbReference type="Gene3D" id="1.10.10.410">
    <property type="match status" value="1"/>
</dbReference>
<dbReference type="InterPro" id="IPR014746">
    <property type="entry name" value="Gln_synth/guanido_kin_cat_dom"/>
</dbReference>
<dbReference type="PANTHER" id="PTHR11659">
    <property type="entry name" value="GLUTAMYL-TRNA GLN AMIDOTRANSFERASE SUBUNIT B MITOCHONDRIAL AND PROKARYOTIC PET112-RELATED"/>
    <property type="match status" value="1"/>
</dbReference>
<comment type="function">
    <text evidence="7 10">Allows the formation of correctly charged Asn-tRNA(Asn) or Gln-tRNA(Gln) through the transamidation of misacylated Asp-tRNA(Asn) or Glu-tRNA(Gln) in organisms which lack either or both of asparaginyl-tRNA or glutaminyl-tRNA synthetases. The reaction takes place in the presence of glutamine and ATP through an activated phospho-Asp-tRNA(Asn) or phospho-Glu-tRNA(Gln).</text>
</comment>
<gene>
    <name evidence="10 12" type="primary">gatB</name>
    <name evidence="12" type="ORF">IAD15_05705</name>
</gene>
<dbReference type="InterPro" id="IPR018027">
    <property type="entry name" value="Asn/Gln_amidotransferase"/>
</dbReference>
<evidence type="ECO:0000256" key="5">
    <source>
        <dbReference type="ARBA" id="ARBA00022840"/>
    </source>
</evidence>
<dbReference type="SMART" id="SM00845">
    <property type="entry name" value="GatB_Yqey"/>
    <property type="match status" value="1"/>
</dbReference>
<keyword evidence="6 10" id="KW-0648">Protein biosynthesis</keyword>
<evidence type="ECO:0000256" key="6">
    <source>
        <dbReference type="ARBA" id="ARBA00022917"/>
    </source>
</evidence>
<dbReference type="GO" id="GO:0050567">
    <property type="term" value="F:glutaminyl-tRNA synthase (glutamine-hydrolyzing) activity"/>
    <property type="evidence" value="ECO:0007669"/>
    <property type="project" value="UniProtKB-UniRule"/>
</dbReference>
<evidence type="ECO:0000256" key="3">
    <source>
        <dbReference type="ARBA" id="ARBA00022598"/>
    </source>
</evidence>
<dbReference type="GO" id="GO:0005524">
    <property type="term" value="F:ATP binding"/>
    <property type="evidence" value="ECO:0007669"/>
    <property type="project" value="UniProtKB-KW"/>
</dbReference>
<dbReference type="GO" id="GO:0070681">
    <property type="term" value="P:glutaminyl-tRNAGln biosynthesis via transamidation"/>
    <property type="evidence" value="ECO:0007669"/>
    <property type="project" value="TreeGrafter"/>
</dbReference>
<comment type="catalytic activity">
    <reaction evidence="8 10">
        <text>L-aspartyl-tRNA(Asn) + L-glutamine + ATP + H2O = L-asparaginyl-tRNA(Asn) + L-glutamate + ADP + phosphate + 2 H(+)</text>
        <dbReference type="Rhea" id="RHEA:14513"/>
        <dbReference type="Rhea" id="RHEA-COMP:9674"/>
        <dbReference type="Rhea" id="RHEA-COMP:9677"/>
        <dbReference type="ChEBI" id="CHEBI:15377"/>
        <dbReference type="ChEBI" id="CHEBI:15378"/>
        <dbReference type="ChEBI" id="CHEBI:29985"/>
        <dbReference type="ChEBI" id="CHEBI:30616"/>
        <dbReference type="ChEBI" id="CHEBI:43474"/>
        <dbReference type="ChEBI" id="CHEBI:58359"/>
        <dbReference type="ChEBI" id="CHEBI:78515"/>
        <dbReference type="ChEBI" id="CHEBI:78516"/>
        <dbReference type="ChEBI" id="CHEBI:456216"/>
    </reaction>
</comment>
<dbReference type="HAMAP" id="MF_00121">
    <property type="entry name" value="GatB"/>
    <property type="match status" value="1"/>
</dbReference>
<proteinExistence type="inferred from homology"/>
<dbReference type="SUPFAM" id="SSF89095">
    <property type="entry name" value="GatB/YqeY motif"/>
    <property type="match status" value="1"/>
</dbReference>
<dbReference type="InterPro" id="IPR017959">
    <property type="entry name" value="Asn/Gln-tRNA_amidoTrfase_suB/E"/>
</dbReference>
<dbReference type="PANTHER" id="PTHR11659:SF0">
    <property type="entry name" value="GLUTAMYL-TRNA(GLN) AMIDOTRANSFERASE SUBUNIT B, MITOCHONDRIAL"/>
    <property type="match status" value="1"/>
</dbReference>
<comment type="subunit">
    <text evidence="2 10">Heterotrimer of A, B and C subunits.</text>
</comment>
<reference evidence="12" key="2">
    <citation type="journal article" date="2021" name="PeerJ">
        <title>Extensive microbial diversity within the chicken gut microbiome revealed by metagenomics and culture.</title>
        <authorList>
            <person name="Gilroy R."/>
            <person name="Ravi A."/>
            <person name="Getino M."/>
            <person name="Pursley I."/>
            <person name="Horton D.L."/>
            <person name="Alikhan N.F."/>
            <person name="Baker D."/>
            <person name="Gharbi K."/>
            <person name="Hall N."/>
            <person name="Watson M."/>
            <person name="Adriaenssens E.M."/>
            <person name="Foster-Nyarko E."/>
            <person name="Jarju S."/>
            <person name="Secka A."/>
            <person name="Antonio M."/>
            <person name="Oren A."/>
            <person name="Chaudhuri R.R."/>
            <person name="La Ragione R."/>
            <person name="Hildebrand F."/>
            <person name="Pallen M.J."/>
        </authorList>
    </citation>
    <scope>NUCLEOTIDE SEQUENCE</scope>
    <source>
        <strain evidence="12">CHK195-11698</strain>
    </source>
</reference>
<reference evidence="12" key="1">
    <citation type="submission" date="2020-10" db="EMBL/GenBank/DDBJ databases">
        <authorList>
            <person name="Gilroy R."/>
        </authorList>
    </citation>
    <scope>NUCLEOTIDE SEQUENCE</scope>
    <source>
        <strain evidence="12">CHK195-11698</strain>
    </source>
</reference>
<dbReference type="Pfam" id="PF02934">
    <property type="entry name" value="GatB_N"/>
    <property type="match status" value="1"/>
</dbReference>
<dbReference type="NCBIfam" id="NF004012">
    <property type="entry name" value="PRK05477.1-2"/>
    <property type="match status" value="1"/>
</dbReference>
<evidence type="ECO:0000313" key="13">
    <source>
        <dbReference type="Proteomes" id="UP000824175"/>
    </source>
</evidence>
<comment type="caution">
    <text evidence="12">The sequence shown here is derived from an EMBL/GenBank/DDBJ whole genome shotgun (WGS) entry which is preliminary data.</text>
</comment>
<dbReference type="FunFam" id="1.10.10.410:FF:000001">
    <property type="entry name" value="Aspartyl/glutamyl-tRNA(Asn/Gln) amidotransferase subunit B"/>
    <property type="match status" value="1"/>
</dbReference>
<dbReference type="EC" id="6.3.5.-" evidence="10"/>
<accession>A0A9D1HMT8</accession>
<dbReference type="InterPro" id="IPR023168">
    <property type="entry name" value="GatB_Yqey_C_2"/>
</dbReference>
<evidence type="ECO:0000256" key="10">
    <source>
        <dbReference type="HAMAP-Rule" id="MF_00121"/>
    </source>
</evidence>
<evidence type="ECO:0000313" key="12">
    <source>
        <dbReference type="EMBL" id="HIU13547.1"/>
    </source>
</evidence>
<dbReference type="InterPro" id="IPR004413">
    <property type="entry name" value="GatB"/>
</dbReference>
<dbReference type="NCBIfam" id="TIGR00133">
    <property type="entry name" value="gatB"/>
    <property type="match status" value="1"/>
</dbReference>
<dbReference type="Proteomes" id="UP000824175">
    <property type="component" value="Unassembled WGS sequence"/>
</dbReference>
<evidence type="ECO:0000256" key="2">
    <source>
        <dbReference type="ARBA" id="ARBA00011123"/>
    </source>
</evidence>
<keyword evidence="4 10" id="KW-0547">Nucleotide-binding</keyword>
<dbReference type="SUPFAM" id="SSF55931">
    <property type="entry name" value="Glutamine synthetase/guanido kinase"/>
    <property type="match status" value="1"/>
</dbReference>
<evidence type="ECO:0000256" key="4">
    <source>
        <dbReference type="ARBA" id="ARBA00022741"/>
    </source>
</evidence>
<dbReference type="Pfam" id="PF02637">
    <property type="entry name" value="GatB_Yqey"/>
    <property type="match status" value="1"/>
</dbReference>
<evidence type="ECO:0000256" key="7">
    <source>
        <dbReference type="ARBA" id="ARBA00024799"/>
    </source>
</evidence>
<dbReference type="NCBIfam" id="NF004014">
    <property type="entry name" value="PRK05477.1-4"/>
    <property type="match status" value="1"/>
</dbReference>
<dbReference type="AlphaFoldDB" id="A0A9D1HMT8"/>
<dbReference type="Gene3D" id="1.10.150.380">
    <property type="entry name" value="GatB domain, N-terminal subdomain"/>
    <property type="match status" value="1"/>
</dbReference>